<dbReference type="PIRSF" id="PIRSF006488">
    <property type="entry name" value="Exonuc_VII_S"/>
    <property type="match status" value="1"/>
</dbReference>
<keyword evidence="5 6" id="KW-0269">Exonuclease</keyword>
<dbReference type="PANTHER" id="PTHR34137:SF1">
    <property type="entry name" value="EXODEOXYRIBONUCLEASE 7 SMALL SUBUNIT"/>
    <property type="match status" value="1"/>
</dbReference>
<reference evidence="8 9" key="1">
    <citation type="submission" date="2016-12" db="EMBL/GenBank/DDBJ databases">
        <title>Study of bacterial adaptation to deep sea.</title>
        <authorList>
            <person name="Song J."/>
            <person name="Yoshizawa S."/>
            <person name="Kogure K."/>
        </authorList>
    </citation>
    <scope>NUCLEOTIDE SEQUENCE [LARGE SCALE GENOMIC DNA]</scope>
    <source>
        <strain evidence="8 9">SAORIC-165</strain>
    </source>
</reference>
<evidence type="ECO:0000256" key="7">
    <source>
        <dbReference type="SAM" id="MobiDB-lite"/>
    </source>
</evidence>
<dbReference type="RefSeq" id="WP_105044412.1">
    <property type="nucleotide sequence ID" value="NZ_MQWA01000001.1"/>
</dbReference>
<keyword evidence="9" id="KW-1185">Reference proteome</keyword>
<keyword evidence="4 6" id="KW-0378">Hydrolase</keyword>
<dbReference type="HAMAP" id="MF_00337">
    <property type="entry name" value="Exonuc_7_S"/>
    <property type="match status" value="1"/>
</dbReference>
<dbReference type="GO" id="GO:0006308">
    <property type="term" value="P:DNA catabolic process"/>
    <property type="evidence" value="ECO:0007669"/>
    <property type="project" value="UniProtKB-UniRule"/>
</dbReference>
<dbReference type="PANTHER" id="PTHR34137">
    <property type="entry name" value="EXODEOXYRIBONUCLEASE 7 SMALL SUBUNIT"/>
    <property type="match status" value="1"/>
</dbReference>
<dbReference type="GO" id="GO:0009318">
    <property type="term" value="C:exodeoxyribonuclease VII complex"/>
    <property type="evidence" value="ECO:0007669"/>
    <property type="project" value="UniProtKB-UniRule"/>
</dbReference>
<evidence type="ECO:0000313" key="9">
    <source>
        <dbReference type="Proteomes" id="UP000239907"/>
    </source>
</evidence>
<feature type="region of interest" description="Disordered" evidence="7">
    <location>
        <begin position="58"/>
        <end position="92"/>
    </location>
</feature>
<accession>A0A2S7U4F5</accession>
<dbReference type="Gene3D" id="1.10.287.1040">
    <property type="entry name" value="Exonuclease VII, small subunit"/>
    <property type="match status" value="1"/>
</dbReference>
<name>A0A2S7U4F5_9BACT</name>
<protein>
    <recommendedName>
        <fullName evidence="6">Exodeoxyribonuclease 7 small subunit</fullName>
        <ecNumber evidence="6">3.1.11.6</ecNumber>
    </recommendedName>
    <alternativeName>
        <fullName evidence="6">Exodeoxyribonuclease VII small subunit</fullName>
        <shortName evidence="6">Exonuclease VII small subunit</shortName>
    </alternativeName>
</protein>
<proteinExistence type="inferred from homology"/>
<dbReference type="InterPro" id="IPR037004">
    <property type="entry name" value="Exonuc_VII_ssu_sf"/>
</dbReference>
<dbReference type="Proteomes" id="UP000239907">
    <property type="component" value="Unassembled WGS sequence"/>
</dbReference>
<dbReference type="AlphaFoldDB" id="A0A2S7U4F5"/>
<dbReference type="OrthoDB" id="194633at2"/>
<dbReference type="EC" id="3.1.11.6" evidence="6"/>
<keyword evidence="3 6" id="KW-0540">Nuclease</keyword>
<comment type="function">
    <text evidence="6">Bidirectionally degrades single-stranded DNA into large acid-insoluble oligonucleotides, which are then degraded further into small acid-soluble oligonucleotides.</text>
</comment>
<evidence type="ECO:0000256" key="2">
    <source>
        <dbReference type="ARBA" id="ARBA00022490"/>
    </source>
</evidence>
<evidence type="ECO:0000313" key="8">
    <source>
        <dbReference type="EMBL" id="PQJ29899.1"/>
    </source>
</evidence>
<dbReference type="Pfam" id="PF02609">
    <property type="entry name" value="Exonuc_VII_S"/>
    <property type="match status" value="1"/>
</dbReference>
<dbReference type="EMBL" id="MQWA01000001">
    <property type="protein sequence ID" value="PQJ29899.1"/>
    <property type="molecule type" value="Genomic_DNA"/>
</dbReference>
<sequence length="92" mass="10179">MPKKSTPSFEEAMEELDSLVNQMESDQLPLEELISHYERGAKLLSECETTLTSAKKRLETIKNGGTKGSTKTASKPSNNTPSSSDDDEIRLF</sequence>
<comment type="catalytic activity">
    <reaction evidence="6">
        <text>Exonucleolytic cleavage in either 5'- to 3'- or 3'- to 5'-direction to yield nucleoside 5'-phosphates.</text>
        <dbReference type="EC" id="3.1.11.6"/>
    </reaction>
</comment>
<dbReference type="GO" id="GO:0008855">
    <property type="term" value="F:exodeoxyribonuclease VII activity"/>
    <property type="evidence" value="ECO:0007669"/>
    <property type="project" value="UniProtKB-UniRule"/>
</dbReference>
<keyword evidence="2 6" id="KW-0963">Cytoplasm</keyword>
<organism evidence="8 9">
    <name type="scientific">Rubritalea profundi</name>
    <dbReference type="NCBI Taxonomy" id="1658618"/>
    <lineage>
        <taxon>Bacteria</taxon>
        <taxon>Pseudomonadati</taxon>
        <taxon>Verrucomicrobiota</taxon>
        <taxon>Verrucomicrobiia</taxon>
        <taxon>Verrucomicrobiales</taxon>
        <taxon>Rubritaleaceae</taxon>
        <taxon>Rubritalea</taxon>
    </lineage>
</organism>
<comment type="similarity">
    <text evidence="1 6">Belongs to the XseB family.</text>
</comment>
<dbReference type="NCBIfam" id="TIGR01280">
    <property type="entry name" value="xseB"/>
    <property type="match status" value="1"/>
</dbReference>
<dbReference type="GO" id="GO:0005829">
    <property type="term" value="C:cytosol"/>
    <property type="evidence" value="ECO:0007669"/>
    <property type="project" value="TreeGrafter"/>
</dbReference>
<dbReference type="SUPFAM" id="SSF116842">
    <property type="entry name" value="XseB-like"/>
    <property type="match status" value="1"/>
</dbReference>
<dbReference type="InterPro" id="IPR003761">
    <property type="entry name" value="Exonuc_VII_S"/>
</dbReference>
<evidence type="ECO:0000256" key="6">
    <source>
        <dbReference type="HAMAP-Rule" id="MF_00337"/>
    </source>
</evidence>
<evidence type="ECO:0000256" key="1">
    <source>
        <dbReference type="ARBA" id="ARBA00009998"/>
    </source>
</evidence>
<comment type="subcellular location">
    <subcellularLocation>
        <location evidence="6">Cytoplasm</location>
    </subcellularLocation>
</comment>
<comment type="caution">
    <text evidence="8">The sequence shown here is derived from an EMBL/GenBank/DDBJ whole genome shotgun (WGS) entry which is preliminary data.</text>
</comment>
<evidence type="ECO:0000256" key="5">
    <source>
        <dbReference type="ARBA" id="ARBA00022839"/>
    </source>
</evidence>
<evidence type="ECO:0000256" key="4">
    <source>
        <dbReference type="ARBA" id="ARBA00022801"/>
    </source>
</evidence>
<comment type="subunit">
    <text evidence="6">Heterooligomer composed of large and small subunits.</text>
</comment>
<gene>
    <name evidence="6" type="primary">xseB</name>
    <name evidence="8" type="ORF">BSZ32_16350</name>
</gene>
<feature type="compositionally biased region" description="Polar residues" evidence="7">
    <location>
        <begin position="68"/>
        <end position="81"/>
    </location>
</feature>
<evidence type="ECO:0000256" key="3">
    <source>
        <dbReference type="ARBA" id="ARBA00022722"/>
    </source>
</evidence>